<dbReference type="InterPro" id="IPR043128">
    <property type="entry name" value="Rev_trsase/Diguanyl_cyclase"/>
</dbReference>
<proteinExistence type="predicted"/>
<dbReference type="InterPro" id="IPR024326">
    <property type="entry name" value="RRP7_C"/>
</dbReference>
<keyword evidence="5" id="KW-0378">Hydrolase</keyword>
<evidence type="ECO:0000256" key="1">
    <source>
        <dbReference type="ARBA" id="ARBA00022679"/>
    </source>
</evidence>
<dbReference type="EMBL" id="SSTE01012822">
    <property type="protein sequence ID" value="KAA0048448.1"/>
    <property type="molecule type" value="Genomic_DNA"/>
</dbReference>
<keyword evidence="6" id="KW-0695">RNA-directed DNA polymerase</keyword>
<evidence type="ECO:0000259" key="7">
    <source>
        <dbReference type="Pfam" id="PF00078"/>
    </source>
</evidence>
<keyword evidence="3" id="KW-0540">Nuclease</keyword>
<evidence type="ECO:0000256" key="2">
    <source>
        <dbReference type="ARBA" id="ARBA00022695"/>
    </source>
</evidence>
<feature type="domain" description="Ribosomal RNA-processing protein 7 C-terminal" evidence="8">
    <location>
        <begin position="131"/>
        <end position="200"/>
    </location>
</feature>
<accession>A0A5A7TZS6</accession>
<dbReference type="Gene3D" id="3.30.70.270">
    <property type="match status" value="1"/>
</dbReference>
<dbReference type="OrthoDB" id="8944635at2759"/>
<organism evidence="10 11">
    <name type="scientific">Cucumis melo var. makuwa</name>
    <name type="common">Oriental melon</name>
    <dbReference type="NCBI Taxonomy" id="1194695"/>
    <lineage>
        <taxon>Eukaryota</taxon>
        <taxon>Viridiplantae</taxon>
        <taxon>Streptophyta</taxon>
        <taxon>Embryophyta</taxon>
        <taxon>Tracheophyta</taxon>
        <taxon>Spermatophyta</taxon>
        <taxon>Magnoliopsida</taxon>
        <taxon>eudicotyledons</taxon>
        <taxon>Gunneridae</taxon>
        <taxon>Pentapetalae</taxon>
        <taxon>rosids</taxon>
        <taxon>fabids</taxon>
        <taxon>Cucurbitales</taxon>
        <taxon>Cucurbitaceae</taxon>
        <taxon>Benincaseae</taxon>
        <taxon>Cucumis</taxon>
    </lineage>
</organism>
<keyword evidence="1" id="KW-0808">Transferase</keyword>
<dbReference type="Pfam" id="PF12923">
    <property type="entry name" value="RRP7"/>
    <property type="match status" value="1"/>
</dbReference>
<dbReference type="GO" id="GO:0003964">
    <property type="term" value="F:RNA-directed DNA polymerase activity"/>
    <property type="evidence" value="ECO:0007669"/>
    <property type="project" value="UniProtKB-KW"/>
</dbReference>
<dbReference type="Pfam" id="PF17917">
    <property type="entry name" value="RT_RNaseH"/>
    <property type="match status" value="1"/>
</dbReference>
<dbReference type="Gene3D" id="3.10.10.10">
    <property type="entry name" value="HIV Type 1 Reverse Transcriptase, subunit A, domain 1"/>
    <property type="match status" value="1"/>
</dbReference>
<feature type="domain" description="Reverse transcriptase" evidence="7">
    <location>
        <begin position="642"/>
        <end position="736"/>
    </location>
</feature>
<name>A0A5A7TZS6_CUCMM</name>
<dbReference type="PANTHER" id="PTHR48475:SF1">
    <property type="entry name" value="RNASE H TYPE-1 DOMAIN-CONTAINING PROTEIN"/>
    <property type="match status" value="1"/>
</dbReference>
<dbReference type="InterPro" id="IPR041373">
    <property type="entry name" value="RT_RNaseH"/>
</dbReference>
<dbReference type="AlphaFoldDB" id="A0A5A7TZS6"/>
<keyword evidence="4" id="KW-0255">Endonuclease</keyword>
<evidence type="ECO:0000259" key="8">
    <source>
        <dbReference type="Pfam" id="PF12923"/>
    </source>
</evidence>
<sequence length="850" mass="98351">MCTQGMHWGLLYILQGIKPCTFEELATRAHDMELGIASRGTKDFPIPEVRKDKKETKSVEKVVKSTVKESMVEKVYSFPDSDIADMLEQLLEKQLIQLLECKRPEQLILRLARKKKIELDLEKFGTFEPVVVQFHQEVAPEDSQEKERSIEEDDEGWIVVTHRKKRNSTPIQKESHFYRNYRRGNKAQTKKKKKKTRKLKLVYEEDKDFPRPQRLVTLADFFPTRFLCEHQDENPGVVACHTINATKEESIPLRSLEEPLYVSGYVREQRVDQILIDNGPTVNIMLKSTMRQLSILMDELSNSKMVIQGFNQGSQRLIDGVKKVEADSNPFSKVESHFADAKFYLKNDNSPEAVPVEMPLVNREDNLQLKSLASREPHKCRGTFHFGKESPQGLKVGDIEVLKESFITSLTKITKQEIKIDLTEVSLSQKRMKDEFDPKAYKFMAKAETEEKGHQSISSLNQRSTLQRLTTTFKKEKDTCQALTATRPSAFERLSVAKQKNVQTTHVPVFNRIGDGGPHVKTGSSIVTKKKEPTSCMSVWCRIKHTNVENFHGKEFSCEVKGEREIRSNVPSRMKRKTFVTLNTSQGSLKVKRHDVILSNSEKKDSKQGEGEISCHHITILEELEIETLKKTWKMPPESRGWWPIYDEEMTSFRTPKGIYCYKVMPFRLKNVGDTYQRAMQKVFDDMLHKYVECYVDDLVVKSKRQQDHLKDLKVVFDRLRKYQLRMNPLKCMFVLGASVPGKPLILYITAQERSLGALLVQEEEKGKECAFYYLSRTLVGAEVNYSLIEKLYLALFFAIDKLRHYMQAFTVHLVAKADPIKYVLSRLIIWGHLAKWVVLLQQYDIVYIP</sequence>
<dbReference type="Pfam" id="PF00078">
    <property type="entry name" value="RVT_1"/>
    <property type="match status" value="1"/>
</dbReference>
<dbReference type="GO" id="GO:0004519">
    <property type="term" value="F:endonuclease activity"/>
    <property type="evidence" value="ECO:0007669"/>
    <property type="project" value="UniProtKB-KW"/>
</dbReference>
<dbReference type="CDD" id="cd01647">
    <property type="entry name" value="RT_LTR"/>
    <property type="match status" value="1"/>
</dbReference>
<comment type="caution">
    <text evidence="10">The sequence shown here is derived from an EMBL/GenBank/DDBJ whole genome shotgun (WGS) entry which is preliminary data.</text>
</comment>
<dbReference type="GO" id="GO:0016787">
    <property type="term" value="F:hydrolase activity"/>
    <property type="evidence" value="ECO:0007669"/>
    <property type="project" value="UniProtKB-KW"/>
</dbReference>
<dbReference type="Proteomes" id="UP000321393">
    <property type="component" value="Unassembled WGS sequence"/>
</dbReference>
<dbReference type="InterPro" id="IPR043502">
    <property type="entry name" value="DNA/RNA_pol_sf"/>
</dbReference>
<evidence type="ECO:0000256" key="4">
    <source>
        <dbReference type="ARBA" id="ARBA00022759"/>
    </source>
</evidence>
<evidence type="ECO:0000256" key="3">
    <source>
        <dbReference type="ARBA" id="ARBA00022722"/>
    </source>
</evidence>
<keyword evidence="2" id="KW-0548">Nucleotidyltransferase</keyword>
<reference evidence="10 11" key="1">
    <citation type="submission" date="2019-08" db="EMBL/GenBank/DDBJ databases">
        <title>Draft genome sequences of two oriental melons (Cucumis melo L. var makuwa).</title>
        <authorList>
            <person name="Kwon S.-Y."/>
        </authorList>
    </citation>
    <scope>NUCLEOTIDE SEQUENCE [LARGE SCALE GENOMIC DNA]</scope>
    <source>
        <strain evidence="11">cv. SW 3</strain>
        <tissue evidence="10">Leaf</tissue>
    </source>
</reference>
<dbReference type="InterPro" id="IPR000477">
    <property type="entry name" value="RT_dom"/>
</dbReference>
<evidence type="ECO:0000256" key="5">
    <source>
        <dbReference type="ARBA" id="ARBA00022801"/>
    </source>
</evidence>
<gene>
    <name evidence="10" type="ORF">E6C27_scaffold61G00390</name>
</gene>
<dbReference type="SUPFAM" id="SSF56672">
    <property type="entry name" value="DNA/RNA polymerases"/>
    <property type="match status" value="1"/>
</dbReference>
<evidence type="ECO:0000256" key="6">
    <source>
        <dbReference type="ARBA" id="ARBA00022918"/>
    </source>
</evidence>
<evidence type="ECO:0000259" key="9">
    <source>
        <dbReference type="Pfam" id="PF17917"/>
    </source>
</evidence>
<dbReference type="PANTHER" id="PTHR48475">
    <property type="entry name" value="RIBONUCLEASE H"/>
    <property type="match status" value="1"/>
</dbReference>
<evidence type="ECO:0000313" key="11">
    <source>
        <dbReference type="Proteomes" id="UP000321393"/>
    </source>
</evidence>
<feature type="domain" description="Reverse transcriptase RNase H-like" evidence="9">
    <location>
        <begin position="741"/>
        <end position="844"/>
    </location>
</feature>
<protein>
    <submittedName>
        <fullName evidence="10">Ty3-gypsy retrotransposon protein</fullName>
    </submittedName>
</protein>
<evidence type="ECO:0000313" key="10">
    <source>
        <dbReference type="EMBL" id="KAA0048448.1"/>
    </source>
</evidence>